<protein>
    <submittedName>
        <fullName evidence="1">Uncharacterized protein</fullName>
    </submittedName>
</protein>
<dbReference type="Gramene" id="Solyc07g019700.1.1">
    <property type="protein sequence ID" value="Solyc07g019700.1.1.1"/>
    <property type="gene ID" value="Solyc07g019700.1"/>
</dbReference>
<proteinExistence type="predicted"/>
<evidence type="ECO:0000313" key="1">
    <source>
        <dbReference type="EnsemblPlants" id="Solyc07g019700.1.1.1"/>
    </source>
</evidence>
<name>A0A3Q7H9R0_SOLLC</name>
<organism evidence="1">
    <name type="scientific">Solanum lycopersicum</name>
    <name type="common">Tomato</name>
    <name type="synonym">Lycopersicon esculentum</name>
    <dbReference type="NCBI Taxonomy" id="4081"/>
    <lineage>
        <taxon>Eukaryota</taxon>
        <taxon>Viridiplantae</taxon>
        <taxon>Streptophyta</taxon>
        <taxon>Embryophyta</taxon>
        <taxon>Tracheophyta</taxon>
        <taxon>Spermatophyta</taxon>
        <taxon>Magnoliopsida</taxon>
        <taxon>eudicotyledons</taxon>
        <taxon>Gunneridae</taxon>
        <taxon>Pentapetalae</taxon>
        <taxon>asterids</taxon>
        <taxon>lamiids</taxon>
        <taxon>Solanales</taxon>
        <taxon>Solanaceae</taxon>
        <taxon>Solanoideae</taxon>
        <taxon>Solaneae</taxon>
        <taxon>Solanum</taxon>
        <taxon>Solanum subgen. Lycopersicon</taxon>
    </lineage>
</organism>
<dbReference type="EnsemblPlants" id="Solyc07g019700.1.1">
    <property type="protein sequence ID" value="Solyc07g019700.1.1.1"/>
    <property type="gene ID" value="Solyc07g019700.1"/>
</dbReference>
<reference evidence="1" key="2">
    <citation type="submission" date="2019-01" db="UniProtKB">
        <authorList>
            <consortium name="EnsemblPlants"/>
        </authorList>
    </citation>
    <scope>IDENTIFICATION</scope>
    <source>
        <strain evidence="1">cv. Heinz 1706</strain>
    </source>
</reference>
<dbReference type="AlphaFoldDB" id="A0A3Q7H9R0"/>
<dbReference type="PaxDb" id="4081-Solyc07g019700.1.1"/>
<evidence type="ECO:0000313" key="2">
    <source>
        <dbReference type="Proteomes" id="UP000004994"/>
    </source>
</evidence>
<keyword evidence="2" id="KW-1185">Reference proteome</keyword>
<dbReference type="Proteomes" id="UP000004994">
    <property type="component" value="Chromosome 7"/>
</dbReference>
<accession>A0A3Q7H9R0</accession>
<reference evidence="1" key="1">
    <citation type="journal article" date="2012" name="Nature">
        <title>The tomato genome sequence provides insights into fleshy fruit evolution.</title>
        <authorList>
            <consortium name="Tomato Genome Consortium"/>
        </authorList>
    </citation>
    <scope>NUCLEOTIDE SEQUENCE [LARGE SCALE GENOMIC DNA]</scope>
    <source>
        <strain evidence="1">cv. Heinz 1706</strain>
    </source>
</reference>
<dbReference type="InParanoid" id="A0A3Q7H9R0"/>
<sequence>MIFQEISRRATHEFHPSLPLCPPSNVVKEHCFSIISPYCFSPNLRFSVLFFSFILL</sequence>